<dbReference type="EMBL" id="CAKXZT010000090">
    <property type="protein sequence ID" value="CAH2397736.1"/>
    <property type="molecule type" value="Genomic_DNA"/>
</dbReference>
<protein>
    <submittedName>
        <fullName evidence="1">Uncharacterized protein</fullName>
    </submittedName>
</protein>
<name>A0ABM9DNZ8_9HYPH</name>
<comment type="caution">
    <text evidence="1">The sequence shown here is derived from an EMBL/GenBank/DDBJ whole genome shotgun (WGS) entry which is preliminary data.</text>
</comment>
<accession>A0ABM9DNZ8</accession>
<dbReference type="Proteomes" id="UP001153050">
    <property type="component" value="Unassembled WGS sequence"/>
</dbReference>
<reference evidence="1 2" key="1">
    <citation type="submission" date="2022-03" db="EMBL/GenBank/DDBJ databases">
        <authorList>
            <person name="Brunel B."/>
        </authorList>
    </citation>
    <scope>NUCLEOTIDE SEQUENCE [LARGE SCALE GENOMIC DNA]</scope>
    <source>
        <strain evidence="1">STM5069sample</strain>
    </source>
</reference>
<sequence>MRTYVAHRLPLIIAILSACYRALDRNGHPVLHEHRLGQAPQDKWQHSTAISAIVGSQLLSLRPGAAGGGLLPARSQLRTPG</sequence>
<dbReference type="PROSITE" id="PS51257">
    <property type="entry name" value="PROKAR_LIPOPROTEIN"/>
    <property type="match status" value="1"/>
</dbReference>
<proteinExistence type="predicted"/>
<keyword evidence="2" id="KW-1185">Reference proteome</keyword>
<organism evidence="1 2">
    <name type="scientific">Mesorhizobium escarrei</name>
    <dbReference type="NCBI Taxonomy" id="666018"/>
    <lineage>
        <taxon>Bacteria</taxon>
        <taxon>Pseudomonadati</taxon>
        <taxon>Pseudomonadota</taxon>
        <taxon>Alphaproteobacteria</taxon>
        <taxon>Hyphomicrobiales</taxon>
        <taxon>Phyllobacteriaceae</taxon>
        <taxon>Mesorhizobium</taxon>
    </lineage>
</organism>
<evidence type="ECO:0000313" key="2">
    <source>
        <dbReference type="Proteomes" id="UP001153050"/>
    </source>
</evidence>
<gene>
    <name evidence="1" type="ORF">MES5069_180063</name>
</gene>
<evidence type="ECO:0000313" key="1">
    <source>
        <dbReference type="EMBL" id="CAH2397736.1"/>
    </source>
</evidence>